<dbReference type="CDD" id="cd13578">
    <property type="entry name" value="PBP2_Bug27"/>
    <property type="match status" value="1"/>
</dbReference>
<dbReference type="PANTHER" id="PTHR42928:SF5">
    <property type="entry name" value="BLR1237 PROTEIN"/>
    <property type="match status" value="1"/>
</dbReference>
<evidence type="ECO:0000256" key="1">
    <source>
        <dbReference type="ARBA" id="ARBA00006987"/>
    </source>
</evidence>
<feature type="signal peptide" evidence="2">
    <location>
        <begin position="1"/>
        <end position="24"/>
    </location>
</feature>
<organism evidence="3 4">
    <name type="scientific">Pigmentiphaga soli</name>
    <dbReference type="NCBI Taxonomy" id="1007095"/>
    <lineage>
        <taxon>Bacteria</taxon>
        <taxon>Pseudomonadati</taxon>
        <taxon>Pseudomonadota</taxon>
        <taxon>Betaproteobacteria</taxon>
        <taxon>Burkholderiales</taxon>
        <taxon>Alcaligenaceae</taxon>
        <taxon>Pigmentiphaga</taxon>
    </lineage>
</organism>
<dbReference type="Pfam" id="PF03401">
    <property type="entry name" value="TctC"/>
    <property type="match status" value="1"/>
</dbReference>
<comment type="similarity">
    <text evidence="1">Belongs to the UPF0065 (bug) family.</text>
</comment>
<dbReference type="PIRSF" id="PIRSF017082">
    <property type="entry name" value="YflP"/>
    <property type="match status" value="1"/>
</dbReference>
<reference evidence="4" key="1">
    <citation type="journal article" date="2019" name="Int. J. Syst. Evol. Microbiol.">
        <title>The Global Catalogue of Microorganisms (GCM) 10K type strain sequencing project: providing services to taxonomists for standard genome sequencing and annotation.</title>
        <authorList>
            <consortium name="The Broad Institute Genomics Platform"/>
            <consortium name="The Broad Institute Genome Sequencing Center for Infectious Disease"/>
            <person name="Wu L."/>
            <person name="Ma J."/>
        </authorList>
    </citation>
    <scope>NUCLEOTIDE SEQUENCE [LARGE SCALE GENOMIC DNA]</scope>
    <source>
        <strain evidence="4">JCM 17666</strain>
    </source>
</reference>
<evidence type="ECO:0000313" key="3">
    <source>
        <dbReference type="EMBL" id="GAA4341928.1"/>
    </source>
</evidence>
<comment type="caution">
    <text evidence="3">The sequence shown here is derived from an EMBL/GenBank/DDBJ whole genome shotgun (WGS) entry which is preliminary data.</text>
</comment>
<dbReference type="PANTHER" id="PTHR42928">
    <property type="entry name" value="TRICARBOXYLATE-BINDING PROTEIN"/>
    <property type="match status" value="1"/>
</dbReference>
<dbReference type="InterPro" id="IPR005064">
    <property type="entry name" value="BUG"/>
</dbReference>
<dbReference type="InterPro" id="IPR042100">
    <property type="entry name" value="Bug_dom1"/>
</dbReference>
<sequence>MKTALGKIGFALFAAACMAGPLQAQEYPSKPVNILLGYSPGGSGDTIARFVAEELSKALGQPFVVQNRPGAAGIIAAEAVARSAPDGYTLLSGSSTELSANVSVYKQLPYDPRKDFEPIIQYSIQPNVLMIKAKDARLPISSVRELVDYAKANPGKVSYGSAGNGSTQHLAMEALSMRAGVELLHVPYKGGANAIADLLGGQIDVNFSPLPEIIGHIKSGRLKALAVSSSQRSALLPDVPTMNEAGVAGYEFVGWHGLVAPAGTPKAVVDKLNAAIQKALQNDLGRRLTEAGLTVTGGTPEQARQRLNDSIKLYGELVKASGMPLM</sequence>
<keyword evidence="2" id="KW-0732">Signal</keyword>
<evidence type="ECO:0000256" key="2">
    <source>
        <dbReference type="SAM" id="SignalP"/>
    </source>
</evidence>
<evidence type="ECO:0000313" key="4">
    <source>
        <dbReference type="Proteomes" id="UP001501671"/>
    </source>
</evidence>
<name>A0ABP8HNS8_9BURK</name>
<protein>
    <submittedName>
        <fullName evidence="3">Tripartite tricarboxylate transporter substrate binding protein</fullName>
    </submittedName>
</protein>
<dbReference type="Gene3D" id="3.40.190.150">
    <property type="entry name" value="Bordetella uptake gene, domain 1"/>
    <property type="match status" value="1"/>
</dbReference>
<dbReference type="Gene3D" id="3.40.190.10">
    <property type="entry name" value="Periplasmic binding protein-like II"/>
    <property type="match status" value="1"/>
</dbReference>
<feature type="chain" id="PRO_5046064621" evidence="2">
    <location>
        <begin position="25"/>
        <end position="326"/>
    </location>
</feature>
<gene>
    <name evidence="3" type="ORF">GCM10023144_43230</name>
</gene>
<dbReference type="RefSeq" id="WP_345252005.1">
    <property type="nucleotide sequence ID" value="NZ_BAABFO010000031.1"/>
</dbReference>
<dbReference type="Proteomes" id="UP001501671">
    <property type="component" value="Unassembled WGS sequence"/>
</dbReference>
<proteinExistence type="inferred from homology"/>
<accession>A0ABP8HNS8</accession>
<keyword evidence="4" id="KW-1185">Reference proteome</keyword>
<dbReference type="EMBL" id="BAABFO010000031">
    <property type="protein sequence ID" value="GAA4341928.1"/>
    <property type="molecule type" value="Genomic_DNA"/>
</dbReference>
<dbReference type="SUPFAM" id="SSF53850">
    <property type="entry name" value="Periplasmic binding protein-like II"/>
    <property type="match status" value="1"/>
</dbReference>